<protein>
    <submittedName>
        <fullName evidence="2">Conserved membrane protein</fullName>
    </submittedName>
</protein>
<dbReference type="Gene3D" id="3.40.50.1820">
    <property type="entry name" value="alpha/beta hydrolase"/>
    <property type="match status" value="1"/>
</dbReference>
<dbReference type="AlphaFoldDB" id="A0A9Q0R9J0"/>
<dbReference type="EMBL" id="JAPDFW010000082">
    <property type="protein sequence ID" value="KAJ5072162.1"/>
    <property type="molecule type" value="Genomic_DNA"/>
</dbReference>
<dbReference type="InterPro" id="IPR050583">
    <property type="entry name" value="Mycobacterial_A85_antigen"/>
</dbReference>
<name>A0A9Q0R9J0_ANAIG</name>
<evidence type="ECO:0000313" key="3">
    <source>
        <dbReference type="Proteomes" id="UP001149090"/>
    </source>
</evidence>
<keyword evidence="3" id="KW-1185">Reference proteome</keyword>
<dbReference type="SUPFAM" id="SSF53474">
    <property type="entry name" value="alpha/beta-Hydrolases"/>
    <property type="match status" value="1"/>
</dbReference>
<dbReference type="InterPro" id="IPR000801">
    <property type="entry name" value="Esterase-like"/>
</dbReference>
<dbReference type="OrthoDB" id="446683at2759"/>
<feature type="transmembrane region" description="Helical" evidence="1">
    <location>
        <begin position="7"/>
        <end position="29"/>
    </location>
</feature>
<dbReference type="PANTHER" id="PTHR48098:SF6">
    <property type="entry name" value="FERRI-BACILLIBACTIN ESTERASE BESA"/>
    <property type="match status" value="1"/>
</dbReference>
<dbReference type="InterPro" id="IPR029058">
    <property type="entry name" value="AB_hydrolase_fold"/>
</dbReference>
<comment type="caution">
    <text evidence="2">The sequence shown here is derived from an EMBL/GenBank/DDBJ whole genome shotgun (WGS) entry which is preliminary data.</text>
</comment>
<keyword evidence="1" id="KW-1133">Transmembrane helix</keyword>
<keyword evidence="1" id="KW-0472">Membrane</keyword>
<organism evidence="2 3">
    <name type="scientific">Anaeramoeba ignava</name>
    <name type="common">Anaerobic marine amoeba</name>
    <dbReference type="NCBI Taxonomy" id="1746090"/>
    <lineage>
        <taxon>Eukaryota</taxon>
        <taxon>Metamonada</taxon>
        <taxon>Anaeramoebidae</taxon>
        <taxon>Anaeramoeba</taxon>
    </lineage>
</organism>
<gene>
    <name evidence="2" type="ORF">M0811_09542</name>
</gene>
<dbReference type="OMA" id="PRDNFEV"/>
<evidence type="ECO:0000313" key="2">
    <source>
        <dbReference type="EMBL" id="KAJ5072162.1"/>
    </source>
</evidence>
<sequence length="399" mass="45804">MKFQIVILLLIYFVIVCGSGNTLLINLFYPYENLDKNSHLFLRGDDCGLNWDSGIQMKSDPDNNLFFLSIDVDSSCSGNELQMKALVDDNDWQIGANFMVDISGIQNYKGSDSVSYSFKGYPWFYTTDGEYKYIRNVYSPQLNNTRDLVIYTPPSYNENYLKIYDNILVAHDGQNLFNASTSFLGIAWDCQDTINNLVNEGEMEEVVMIGVDNTPDRDNELTYDYDPTQHEGGKGNLYLDFIEQTVIPIVNEHYNNRLQTSKRENMGILGSSLGGLISCYAGWTRSLVYSKAFCMSSSFWWNSQSFLNNILVNFPNPLKNSSMNFYLDSGDQGDDQDDMVETQSVRDKMKSFGYVLNDDLFYYLDKGGWHNEQYWGARFWIPMTDLYPPIPKKPTSIQN</sequence>
<dbReference type="PANTHER" id="PTHR48098">
    <property type="entry name" value="ENTEROCHELIN ESTERASE-RELATED"/>
    <property type="match status" value="1"/>
</dbReference>
<dbReference type="Pfam" id="PF00756">
    <property type="entry name" value="Esterase"/>
    <property type="match status" value="1"/>
</dbReference>
<keyword evidence="1" id="KW-0812">Transmembrane</keyword>
<reference evidence="2" key="1">
    <citation type="submission" date="2022-10" db="EMBL/GenBank/DDBJ databases">
        <title>Novel sulphate-reducing endosymbionts in the free-living metamonad Anaeramoeba.</title>
        <authorList>
            <person name="Jerlstrom-Hultqvist J."/>
            <person name="Cepicka I."/>
            <person name="Gallot-Lavallee L."/>
            <person name="Salas-Leiva D."/>
            <person name="Curtis B.A."/>
            <person name="Zahonova K."/>
            <person name="Pipaliya S."/>
            <person name="Dacks J."/>
            <person name="Roger A.J."/>
        </authorList>
    </citation>
    <scope>NUCLEOTIDE SEQUENCE</scope>
    <source>
        <strain evidence="2">BMAN</strain>
    </source>
</reference>
<evidence type="ECO:0000256" key="1">
    <source>
        <dbReference type="SAM" id="Phobius"/>
    </source>
</evidence>
<dbReference type="Proteomes" id="UP001149090">
    <property type="component" value="Unassembled WGS sequence"/>
</dbReference>
<accession>A0A9Q0R9J0</accession>
<proteinExistence type="predicted"/>